<reference evidence="1" key="1">
    <citation type="submission" date="2014-09" db="EMBL/GenBank/DDBJ databases">
        <authorList>
            <person name="Magalhaes I.L.F."/>
            <person name="Oliveira U."/>
            <person name="Santos F.R."/>
            <person name="Vidigal T.H.D.A."/>
            <person name="Brescovit A.D."/>
            <person name="Santos A.J."/>
        </authorList>
    </citation>
    <scope>NUCLEOTIDE SEQUENCE</scope>
    <source>
        <tissue evidence="1">Shoot tissue taken approximately 20 cm above the soil surface</tissue>
    </source>
</reference>
<evidence type="ECO:0000313" key="1">
    <source>
        <dbReference type="EMBL" id="JAD77508.1"/>
    </source>
</evidence>
<organism evidence="1">
    <name type="scientific">Arundo donax</name>
    <name type="common">Giant reed</name>
    <name type="synonym">Donax arundinaceus</name>
    <dbReference type="NCBI Taxonomy" id="35708"/>
    <lineage>
        <taxon>Eukaryota</taxon>
        <taxon>Viridiplantae</taxon>
        <taxon>Streptophyta</taxon>
        <taxon>Embryophyta</taxon>
        <taxon>Tracheophyta</taxon>
        <taxon>Spermatophyta</taxon>
        <taxon>Magnoliopsida</taxon>
        <taxon>Liliopsida</taxon>
        <taxon>Poales</taxon>
        <taxon>Poaceae</taxon>
        <taxon>PACMAD clade</taxon>
        <taxon>Arundinoideae</taxon>
        <taxon>Arundineae</taxon>
        <taxon>Arundo</taxon>
    </lineage>
</organism>
<dbReference type="AlphaFoldDB" id="A0A0A9CSV0"/>
<accession>A0A0A9CSV0</accession>
<protein>
    <submittedName>
        <fullName evidence="1">Uncharacterized protein</fullName>
    </submittedName>
</protein>
<proteinExistence type="predicted"/>
<reference evidence="1" key="2">
    <citation type="journal article" date="2015" name="Data Brief">
        <title>Shoot transcriptome of the giant reed, Arundo donax.</title>
        <authorList>
            <person name="Barrero R.A."/>
            <person name="Guerrero F.D."/>
            <person name="Moolhuijzen P."/>
            <person name="Goolsby J.A."/>
            <person name="Tidwell J."/>
            <person name="Bellgard S.E."/>
            <person name="Bellgard M.I."/>
        </authorList>
    </citation>
    <scope>NUCLEOTIDE SEQUENCE</scope>
    <source>
        <tissue evidence="1">Shoot tissue taken approximately 20 cm above the soil surface</tissue>
    </source>
</reference>
<name>A0A0A9CSV0_ARUDO</name>
<dbReference type="EMBL" id="GBRH01220387">
    <property type="protein sequence ID" value="JAD77508.1"/>
    <property type="molecule type" value="Transcribed_RNA"/>
</dbReference>
<sequence>MTFEIDLQFVNSIYFKDIYCGCASAIMSDSIFYQKMSLAFTSTLIFIIKR</sequence>